<organism evidence="2 3">
    <name type="scientific">Haloferax namakaokahaiae</name>
    <dbReference type="NCBI Taxonomy" id="1748331"/>
    <lineage>
        <taxon>Archaea</taxon>
        <taxon>Methanobacteriati</taxon>
        <taxon>Methanobacteriota</taxon>
        <taxon>Stenosarchaea group</taxon>
        <taxon>Halobacteria</taxon>
        <taxon>Halobacteriales</taxon>
        <taxon>Haloferacaceae</taxon>
        <taxon>Haloferax</taxon>
    </lineage>
</organism>
<dbReference type="InterPro" id="IPR011050">
    <property type="entry name" value="Pectin_lyase_fold/virulence"/>
</dbReference>
<feature type="compositionally biased region" description="Low complexity" evidence="1">
    <location>
        <begin position="340"/>
        <end position="351"/>
    </location>
</feature>
<evidence type="ECO:0000256" key="1">
    <source>
        <dbReference type="SAM" id="MobiDB-lite"/>
    </source>
</evidence>
<comment type="caution">
    <text evidence="2">The sequence shown here is derived from an EMBL/GenBank/DDBJ whole genome shotgun (WGS) entry which is preliminary data.</text>
</comment>
<feature type="region of interest" description="Disordered" evidence="1">
    <location>
        <begin position="326"/>
        <end position="351"/>
    </location>
</feature>
<reference evidence="2 3" key="1">
    <citation type="journal article" date="2019" name="Int. J. Syst. Evol. Microbiol.">
        <title>The Global Catalogue of Microorganisms (GCM) 10K type strain sequencing project: providing services to taxonomists for standard genome sequencing and annotation.</title>
        <authorList>
            <consortium name="The Broad Institute Genomics Platform"/>
            <consortium name="The Broad Institute Genome Sequencing Center for Infectious Disease"/>
            <person name="Wu L."/>
            <person name="Ma J."/>
        </authorList>
    </citation>
    <scope>NUCLEOTIDE SEQUENCE [LARGE SCALE GENOMIC DNA]</scope>
    <source>
        <strain evidence="2 3">DSM 29988</strain>
    </source>
</reference>
<protein>
    <recommendedName>
        <fullName evidence="4">Right handed beta helix region</fullName>
    </recommendedName>
</protein>
<dbReference type="EMBL" id="JBHTAA010000015">
    <property type="protein sequence ID" value="MFC7205397.1"/>
    <property type="molecule type" value="Genomic_DNA"/>
</dbReference>
<evidence type="ECO:0008006" key="4">
    <source>
        <dbReference type="Google" id="ProtNLM"/>
    </source>
</evidence>
<feature type="compositionally biased region" description="Low complexity" evidence="1">
    <location>
        <begin position="430"/>
        <end position="441"/>
    </location>
</feature>
<sequence>MGTAAAAEYDEITVGRGETFTVRVNSGETFENKLIDISAPGATFDIEASGSDWVVRNIGIKGVWDQYEKAEPFRARVDAGGTGLIENYYFADGCPDDTYAGVTGIYVYRTHAGDLTINRTNIQDLPDNAIYASTPGYPEETVGNRYPGNQGTVVIKNSYAEGCRASHFRVGTTGSRIENCVAVGGDQGDRGVWARFNDIEVVGCSLTGHAQGDIACGTYEWPDGADATVTPTDTYFETTDDTLTYRGTVRAGSSGSPTKALPDGAPTSAEEAASGGPTIDSTTDSSDTTTDVTDAPDLANTLTVETVEGGPLVEYEFTVDGQVAKGSDAESSDTLASSDGTTTVTGKTGNGYADDYEFDGELTAFSANVDADNYTVLVNGEELSFEQTSMLTVETAEGGPLVEYRFTVDGEVTRGADAESSDSVSSNDDGTTTVTGKTGNGYADDYEFEGELLDFSANVAADDYTVLVDGEEIEVQSTNTLTVETTEGGPLVRYEFTVNGTATRGPESEGSEKVTSNGDGTTTVTGKTGNGYVDDFEFVGWLTDFSADVAADNYRVLVNGEEVDTA</sequence>
<evidence type="ECO:0000313" key="3">
    <source>
        <dbReference type="Proteomes" id="UP001596481"/>
    </source>
</evidence>
<feature type="region of interest" description="Disordered" evidence="1">
    <location>
        <begin position="501"/>
        <end position="526"/>
    </location>
</feature>
<dbReference type="RefSeq" id="WP_390226049.1">
    <property type="nucleotide sequence ID" value="NZ_JBHTAA010000015.1"/>
</dbReference>
<dbReference type="Proteomes" id="UP001596481">
    <property type="component" value="Unassembled WGS sequence"/>
</dbReference>
<gene>
    <name evidence="2" type="ORF">ACFQJC_17945</name>
</gene>
<dbReference type="AlphaFoldDB" id="A0ABD5ZJK5"/>
<name>A0ABD5ZJK5_9EURY</name>
<feature type="region of interest" description="Disordered" evidence="1">
    <location>
        <begin position="246"/>
        <end position="296"/>
    </location>
</feature>
<accession>A0ABD5ZJK5</accession>
<feature type="region of interest" description="Disordered" evidence="1">
    <location>
        <begin position="414"/>
        <end position="441"/>
    </location>
</feature>
<proteinExistence type="predicted"/>
<keyword evidence="3" id="KW-1185">Reference proteome</keyword>
<dbReference type="SUPFAM" id="SSF51126">
    <property type="entry name" value="Pectin lyase-like"/>
    <property type="match status" value="1"/>
</dbReference>
<evidence type="ECO:0000313" key="2">
    <source>
        <dbReference type="EMBL" id="MFC7205397.1"/>
    </source>
</evidence>
<feature type="compositionally biased region" description="Low complexity" evidence="1">
    <location>
        <begin position="278"/>
        <end position="293"/>
    </location>
</feature>